<proteinExistence type="predicted"/>
<evidence type="ECO:0000313" key="1">
    <source>
        <dbReference type="EMBL" id="ASG63717.1"/>
    </source>
</evidence>
<reference evidence="1 2" key="1">
    <citation type="submission" date="2017-06" db="EMBL/GenBank/DDBJ databases">
        <title>Origin of plasmid-mediated fosfomycin resistance gene fosA3.</title>
        <authorList>
            <person name="Ito R."/>
            <person name="Pacey M.P."/>
            <person name="Doi Y."/>
        </authorList>
    </citation>
    <scope>NUCLEOTIDE SEQUENCE [LARGE SCALE GENOMIC DNA]</scope>
    <source>
        <strain evidence="1 2">YDC799</strain>
    </source>
</reference>
<dbReference type="Proteomes" id="UP000197098">
    <property type="component" value="Chromosome"/>
</dbReference>
<sequence>METYKCELRQAYEKKRLVYAIFNKCVEKIIDIKFGKPHQTSILPVIIHKNGQIKKMQKKSQENS</sequence>
<accession>A0A248KJH4</accession>
<evidence type="ECO:0000313" key="2">
    <source>
        <dbReference type="Proteomes" id="UP000197098"/>
    </source>
</evidence>
<name>A0A248KJH4_9ENTR</name>
<organism evidence="1 2">
    <name type="scientific">Kluyvera genomosp. 3</name>
    <dbReference type="NCBI Taxonomy" id="2774055"/>
    <lineage>
        <taxon>Bacteria</taxon>
        <taxon>Pseudomonadati</taxon>
        <taxon>Pseudomonadota</taxon>
        <taxon>Gammaproteobacteria</taxon>
        <taxon>Enterobacterales</taxon>
        <taxon>Enterobacteriaceae</taxon>
        <taxon>Kluyvera</taxon>
    </lineage>
</organism>
<gene>
    <name evidence="1" type="ORF">CEW81_15855</name>
</gene>
<dbReference type="AlphaFoldDB" id="A0A248KJH4"/>
<dbReference type="EMBL" id="CP022114">
    <property type="protein sequence ID" value="ASG63717.1"/>
    <property type="molecule type" value="Genomic_DNA"/>
</dbReference>
<protein>
    <submittedName>
        <fullName evidence="1">Uncharacterized protein</fullName>
    </submittedName>
</protein>